<dbReference type="SUPFAM" id="SSF52540">
    <property type="entry name" value="P-loop containing nucleoside triphosphate hydrolases"/>
    <property type="match status" value="1"/>
</dbReference>
<evidence type="ECO:0008006" key="2">
    <source>
        <dbReference type="Google" id="ProtNLM"/>
    </source>
</evidence>
<organism evidence="1">
    <name type="scientific">marine sediment metagenome</name>
    <dbReference type="NCBI Taxonomy" id="412755"/>
    <lineage>
        <taxon>unclassified sequences</taxon>
        <taxon>metagenomes</taxon>
        <taxon>ecological metagenomes</taxon>
    </lineage>
</organism>
<proteinExistence type="predicted"/>
<reference evidence="1" key="1">
    <citation type="journal article" date="2014" name="Front. Microbiol.">
        <title>High frequency of phylogenetically diverse reductive dehalogenase-homologous genes in deep subseafloor sedimentary metagenomes.</title>
        <authorList>
            <person name="Kawai M."/>
            <person name="Futagami T."/>
            <person name="Toyoda A."/>
            <person name="Takaki Y."/>
            <person name="Nishi S."/>
            <person name="Hori S."/>
            <person name="Arai W."/>
            <person name="Tsubouchi T."/>
            <person name="Morono Y."/>
            <person name="Uchiyama I."/>
            <person name="Ito T."/>
            <person name="Fujiyama A."/>
            <person name="Inagaki F."/>
            <person name="Takami H."/>
        </authorList>
    </citation>
    <scope>NUCLEOTIDE SEQUENCE</scope>
    <source>
        <strain evidence="1">Expedition CK06-06</strain>
    </source>
</reference>
<sequence>VVPYTEIMIKQALNKLLYGRTSFIIAHRLSTVRTADRIVVIKDGEIIEEGSNDALLAKKGEYYRLYQLQFKDQENGSNNN</sequence>
<dbReference type="PANTHER" id="PTHR43394">
    <property type="entry name" value="ATP-DEPENDENT PERMEASE MDL1, MITOCHONDRIAL"/>
    <property type="match status" value="1"/>
</dbReference>
<dbReference type="AlphaFoldDB" id="X1R7E3"/>
<accession>X1R7E3</accession>
<protein>
    <recommendedName>
        <fullName evidence="2">ABC transporter ATP-binding protein</fullName>
    </recommendedName>
</protein>
<dbReference type="Gene3D" id="3.40.50.300">
    <property type="entry name" value="P-loop containing nucleotide triphosphate hydrolases"/>
    <property type="match status" value="1"/>
</dbReference>
<gene>
    <name evidence="1" type="ORF">S06H3_61309</name>
</gene>
<dbReference type="EMBL" id="BARV01040179">
    <property type="protein sequence ID" value="GAI51524.1"/>
    <property type="molecule type" value="Genomic_DNA"/>
</dbReference>
<name>X1R7E3_9ZZZZ</name>
<evidence type="ECO:0000313" key="1">
    <source>
        <dbReference type="EMBL" id="GAI51524.1"/>
    </source>
</evidence>
<dbReference type="InterPro" id="IPR027417">
    <property type="entry name" value="P-loop_NTPase"/>
</dbReference>
<feature type="non-terminal residue" evidence="1">
    <location>
        <position position="1"/>
    </location>
</feature>
<dbReference type="InterPro" id="IPR039421">
    <property type="entry name" value="Type_1_exporter"/>
</dbReference>
<comment type="caution">
    <text evidence="1">The sequence shown here is derived from an EMBL/GenBank/DDBJ whole genome shotgun (WGS) entry which is preliminary data.</text>
</comment>
<dbReference type="GO" id="GO:0005743">
    <property type="term" value="C:mitochondrial inner membrane"/>
    <property type="evidence" value="ECO:0007669"/>
    <property type="project" value="TreeGrafter"/>
</dbReference>
<dbReference type="PANTHER" id="PTHR43394:SF1">
    <property type="entry name" value="ATP-BINDING CASSETTE SUB-FAMILY B MEMBER 10, MITOCHONDRIAL"/>
    <property type="match status" value="1"/>
</dbReference>
<dbReference type="GO" id="GO:0090374">
    <property type="term" value="P:oligopeptide export from mitochondrion"/>
    <property type="evidence" value="ECO:0007669"/>
    <property type="project" value="TreeGrafter"/>
</dbReference>
<dbReference type="GO" id="GO:0015421">
    <property type="term" value="F:ABC-type oligopeptide transporter activity"/>
    <property type="evidence" value="ECO:0007669"/>
    <property type="project" value="TreeGrafter"/>
</dbReference>